<dbReference type="Proteomes" id="UP000654075">
    <property type="component" value="Unassembled WGS sequence"/>
</dbReference>
<keyword evidence="2" id="KW-1185">Reference proteome</keyword>
<evidence type="ECO:0000313" key="1">
    <source>
        <dbReference type="EMBL" id="CAE8589098.1"/>
    </source>
</evidence>
<sequence length="57" mass="5800">ARGAKGFQKTAFEILAEMEAKTAAAEEKAALAEYKAAMELDKANAATASAGKLAPAT</sequence>
<dbReference type="AlphaFoldDB" id="A0A813DRX7"/>
<accession>A0A813DRX7</accession>
<evidence type="ECO:0000313" key="2">
    <source>
        <dbReference type="Proteomes" id="UP000654075"/>
    </source>
</evidence>
<dbReference type="EMBL" id="CAJNNV010003480">
    <property type="protein sequence ID" value="CAE8589098.1"/>
    <property type="molecule type" value="Genomic_DNA"/>
</dbReference>
<gene>
    <name evidence="1" type="ORF">PGLA1383_LOCUS7877</name>
</gene>
<reference evidence="1" key="1">
    <citation type="submission" date="2021-02" db="EMBL/GenBank/DDBJ databases">
        <authorList>
            <person name="Dougan E. K."/>
            <person name="Rhodes N."/>
            <person name="Thang M."/>
            <person name="Chan C."/>
        </authorList>
    </citation>
    <scope>NUCLEOTIDE SEQUENCE</scope>
</reference>
<organism evidence="1 2">
    <name type="scientific">Polarella glacialis</name>
    <name type="common">Dinoflagellate</name>
    <dbReference type="NCBI Taxonomy" id="89957"/>
    <lineage>
        <taxon>Eukaryota</taxon>
        <taxon>Sar</taxon>
        <taxon>Alveolata</taxon>
        <taxon>Dinophyceae</taxon>
        <taxon>Suessiales</taxon>
        <taxon>Suessiaceae</taxon>
        <taxon>Polarella</taxon>
    </lineage>
</organism>
<name>A0A813DRX7_POLGL</name>
<protein>
    <submittedName>
        <fullName evidence="1">Uncharacterized protein</fullName>
    </submittedName>
</protein>
<feature type="non-terminal residue" evidence="1">
    <location>
        <position position="1"/>
    </location>
</feature>
<proteinExistence type="predicted"/>
<comment type="caution">
    <text evidence="1">The sequence shown here is derived from an EMBL/GenBank/DDBJ whole genome shotgun (WGS) entry which is preliminary data.</text>
</comment>